<dbReference type="InterPro" id="IPR009006">
    <property type="entry name" value="Ala_racemase/Decarboxylase_C"/>
</dbReference>
<comment type="cofactor">
    <cofactor evidence="1 3">
        <name>pyridoxal 5'-phosphate</name>
        <dbReference type="ChEBI" id="CHEBI:597326"/>
    </cofactor>
</comment>
<dbReference type="InterPro" id="IPR000183">
    <property type="entry name" value="Orn/DAP/Arg_de-COase"/>
</dbReference>
<dbReference type="AlphaFoldDB" id="A0A8D4UWD5"/>
<organism evidence="7 8">
    <name type="scientific">Dialister hominis</name>
    <dbReference type="NCBI Taxonomy" id="2582419"/>
    <lineage>
        <taxon>Bacteria</taxon>
        <taxon>Bacillati</taxon>
        <taxon>Bacillota</taxon>
        <taxon>Negativicutes</taxon>
        <taxon>Veillonellales</taxon>
        <taxon>Veillonellaceae</taxon>
        <taxon>Dialister</taxon>
    </lineage>
</organism>
<dbReference type="SUPFAM" id="SSF50621">
    <property type="entry name" value="Alanine racemase C-terminal domain-like"/>
    <property type="match status" value="1"/>
</dbReference>
<gene>
    <name evidence="7" type="ORF">Dia5BBH33_20850</name>
</gene>
<dbReference type="InterPro" id="IPR029066">
    <property type="entry name" value="PLP-binding_barrel"/>
</dbReference>
<dbReference type="SUPFAM" id="SSF51419">
    <property type="entry name" value="PLP-binding barrel"/>
    <property type="match status" value="1"/>
</dbReference>
<dbReference type="Gene3D" id="3.20.20.10">
    <property type="entry name" value="Alanine racemase"/>
    <property type="match status" value="1"/>
</dbReference>
<evidence type="ECO:0000256" key="3">
    <source>
        <dbReference type="PIRSR" id="PIRSR600183-50"/>
    </source>
</evidence>
<dbReference type="PANTHER" id="PTHR43727:SF2">
    <property type="entry name" value="GROUP IV DECARBOXYLASE"/>
    <property type="match status" value="1"/>
</dbReference>
<dbReference type="Pfam" id="PF02784">
    <property type="entry name" value="Orn_Arg_deC_N"/>
    <property type="match status" value="1"/>
</dbReference>
<dbReference type="Proteomes" id="UP000320585">
    <property type="component" value="Chromosome"/>
</dbReference>
<dbReference type="PANTHER" id="PTHR43727">
    <property type="entry name" value="DIAMINOPIMELATE DECARBOXYLASE"/>
    <property type="match status" value="1"/>
</dbReference>
<evidence type="ECO:0000259" key="5">
    <source>
        <dbReference type="Pfam" id="PF00278"/>
    </source>
</evidence>
<dbReference type="EMBL" id="AP019697">
    <property type="protein sequence ID" value="BBK26150.1"/>
    <property type="molecule type" value="Genomic_DNA"/>
</dbReference>
<evidence type="ECO:0000256" key="4">
    <source>
        <dbReference type="RuleBase" id="RU003737"/>
    </source>
</evidence>
<comment type="similarity">
    <text evidence="4">Belongs to the Orn/Lys/Arg decarboxylase class-II family.</text>
</comment>
<protein>
    <submittedName>
        <fullName evidence="7">Pyridoxal-dependent decarboxylase</fullName>
    </submittedName>
</protein>
<evidence type="ECO:0000256" key="2">
    <source>
        <dbReference type="ARBA" id="ARBA00022898"/>
    </source>
</evidence>
<name>A0A8D4UWD5_9FIRM</name>
<dbReference type="GO" id="GO:0008836">
    <property type="term" value="F:diaminopimelate decarboxylase activity"/>
    <property type="evidence" value="ECO:0007669"/>
    <property type="project" value="TreeGrafter"/>
</dbReference>
<dbReference type="InterPro" id="IPR022644">
    <property type="entry name" value="De-COase2_N"/>
</dbReference>
<dbReference type="Gene3D" id="2.40.37.10">
    <property type="entry name" value="Lyase, Ornithine Decarboxylase, Chain A, domain 1"/>
    <property type="match status" value="1"/>
</dbReference>
<dbReference type="Pfam" id="PF00278">
    <property type="entry name" value="Orn_DAP_Arg_deC"/>
    <property type="match status" value="1"/>
</dbReference>
<reference evidence="8" key="1">
    <citation type="submission" date="2019-05" db="EMBL/GenBank/DDBJ databases">
        <title>Complete genome sequencing of Dialister sp. strain 5BBH33.</title>
        <authorList>
            <person name="Sakamoto M."/>
            <person name="Murakami T."/>
            <person name="Mori H."/>
        </authorList>
    </citation>
    <scope>NUCLEOTIDE SEQUENCE [LARGE SCALE GENOMIC DNA]</scope>
    <source>
        <strain evidence="8">5BBH33</strain>
    </source>
</reference>
<evidence type="ECO:0000313" key="7">
    <source>
        <dbReference type="EMBL" id="BBK26150.1"/>
    </source>
</evidence>
<feature type="active site" description="Proton donor" evidence="3">
    <location>
        <position position="351"/>
    </location>
</feature>
<dbReference type="RefSeq" id="WP_162501807.1">
    <property type="nucleotide sequence ID" value="NZ_DBFEIN010000135.1"/>
</dbReference>
<sequence>MEGMNERLKAAAAKLLLTEDCFYLYDEAGIRSRARALTRSFPSAKILYSLKANPFLPVARVMKEEGFGADAASAAEVRLAVSLGMMKEEIQYSAPGKRAKDIRETLELATLVADSAGEIARIEEAAKEKGIHVSIGLRIHPSFGFAGGRGEPSKFGIDEEEAITLLNDWHFPHLSPAGIHVHLKSQELSEEALALYYENVLLMAERLGRTEAMELSFVNLGSGIGIPMDPEDEEMDLALLEKAFAALAGPFHDRFPKARLFLESGRYAPGPSGFYVTKALDRKVSEGKVFLITAGTMHGFLRPALARLVEKYDETGHPALCEPLFSGARAFPISTLREGNPETVTITGNLCTAADIIAEDITLPRLAEGDGIVIGNAGAYAATLSPFAFSSLERPKEFLLKETGDLEGV</sequence>
<evidence type="ECO:0000256" key="1">
    <source>
        <dbReference type="ARBA" id="ARBA00001933"/>
    </source>
</evidence>
<keyword evidence="2 3" id="KW-0663">Pyridoxal phosphate</keyword>
<dbReference type="KEGG" id="dho:Dia5BBH33_20850"/>
<dbReference type="InterPro" id="IPR022643">
    <property type="entry name" value="De-COase2_C"/>
</dbReference>
<feature type="domain" description="Orn/DAP/Arg decarboxylase 2 C-terminal" evidence="5">
    <location>
        <begin position="22"/>
        <end position="378"/>
    </location>
</feature>
<evidence type="ECO:0000259" key="6">
    <source>
        <dbReference type="Pfam" id="PF02784"/>
    </source>
</evidence>
<feature type="modified residue" description="N6-(pyridoxal phosphate)lysine" evidence="3">
    <location>
        <position position="51"/>
    </location>
</feature>
<proteinExistence type="inferred from homology"/>
<dbReference type="PRINTS" id="PR01179">
    <property type="entry name" value="ODADCRBXLASE"/>
</dbReference>
<keyword evidence="8" id="KW-1185">Reference proteome</keyword>
<dbReference type="GO" id="GO:0009089">
    <property type="term" value="P:lysine biosynthetic process via diaminopimelate"/>
    <property type="evidence" value="ECO:0007669"/>
    <property type="project" value="TreeGrafter"/>
</dbReference>
<accession>A0A8D4UWD5</accession>
<feature type="domain" description="Orn/DAP/Arg decarboxylase 2 N-terminal" evidence="6">
    <location>
        <begin position="29"/>
        <end position="267"/>
    </location>
</feature>
<evidence type="ECO:0000313" key="8">
    <source>
        <dbReference type="Proteomes" id="UP000320585"/>
    </source>
</evidence>